<keyword evidence="12" id="KW-1185">Reference proteome</keyword>
<dbReference type="InterPro" id="IPR001909">
    <property type="entry name" value="KRAB"/>
</dbReference>
<dbReference type="PANTHER" id="PTHR14947">
    <property type="entry name" value="ZINC FINGER PROTEIN"/>
    <property type="match status" value="1"/>
</dbReference>
<evidence type="ECO:0000256" key="7">
    <source>
        <dbReference type="PROSITE-ProRule" id="PRU00042"/>
    </source>
</evidence>
<dbReference type="PROSITE" id="PS50157">
    <property type="entry name" value="ZINC_FINGER_C2H2_2"/>
    <property type="match status" value="3"/>
</dbReference>
<evidence type="ECO:0000256" key="8">
    <source>
        <dbReference type="SAM" id="MobiDB-lite"/>
    </source>
</evidence>
<dbReference type="Pfam" id="PF01352">
    <property type="entry name" value="KRAB"/>
    <property type="match status" value="1"/>
</dbReference>
<dbReference type="EMBL" id="JAULJE010000005">
    <property type="protein sequence ID" value="KAK1342708.1"/>
    <property type="molecule type" value="Genomic_DNA"/>
</dbReference>
<dbReference type="GO" id="GO:0008270">
    <property type="term" value="F:zinc ion binding"/>
    <property type="evidence" value="ECO:0007669"/>
    <property type="project" value="UniProtKB-KW"/>
</dbReference>
<dbReference type="InterPro" id="IPR013087">
    <property type="entry name" value="Znf_C2H2_type"/>
</dbReference>
<dbReference type="SUPFAM" id="SSF57667">
    <property type="entry name" value="beta-beta-alpha zinc fingers"/>
    <property type="match status" value="3"/>
</dbReference>
<evidence type="ECO:0000256" key="4">
    <source>
        <dbReference type="ARBA" id="ARBA00022771"/>
    </source>
</evidence>
<feature type="domain" description="C2H2-type" evidence="9">
    <location>
        <begin position="389"/>
        <end position="416"/>
    </location>
</feature>
<dbReference type="PROSITE" id="PS50805">
    <property type="entry name" value="KRAB"/>
    <property type="match status" value="1"/>
</dbReference>
<dbReference type="Gene3D" id="6.10.140.140">
    <property type="match status" value="1"/>
</dbReference>
<organism evidence="11 12">
    <name type="scientific">Cnephaeus nilssonii</name>
    <name type="common">Northern bat</name>
    <name type="synonym">Eptesicus nilssonii</name>
    <dbReference type="NCBI Taxonomy" id="3371016"/>
    <lineage>
        <taxon>Eukaryota</taxon>
        <taxon>Metazoa</taxon>
        <taxon>Chordata</taxon>
        <taxon>Craniata</taxon>
        <taxon>Vertebrata</taxon>
        <taxon>Euteleostomi</taxon>
        <taxon>Mammalia</taxon>
        <taxon>Eutheria</taxon>
        <taxon>Laurasiatheria</taxon>
        <taxon>Chiroptera</taxon>
        <taxon>Yangochiroptera</taxon>
        <taxon>Vespertilionidae</taxon>
        <taxon>Cnephaeus</taxon>
    </lineage>
</organism>
<dbReference type="Pfam" id="PF00096">
    <property type="entry name" value="zf-C2H2"/>
    <property type="match status" value="2"/>
</dbReference>
<proteinExistence type="predicted"/>
<dbReference type="GO" id="GO:0005634">
    <property type="term" value="C:nucleus"/>
    <property type="evidence" value="ECO:0007669"/>
    <property type="project" value="UniProtKB-SubCell"/>
</dbReference>
<keyword evidence="6" id="KW-0539">Nucleus</keyword>
<comment type="caution">
    <text evidence="11">The sequence shown here is derived from an EMBL/GenBank/DDBJ whole genome shotgun (WGS) entry which is preliminary data.</text>
</comment>
<protein>
    <submittedName>
        <fullName evidence="11">Uncharacterized protein</fullName>
    </submittedName>
</protein>
<evidence type="ECO:0000256" key="3">
    <source>
        <dbReference type="ARBA" id="ARBA00022737"/>
    </source>
</evidence>
<dbReference type="PROSITE" id="PS00028">
    <property type="entry name" value="ZINC_FINGER_C2H2_1"/>
    <property type="match status" value="2"/>
</dbReference>
<evidence type="ECO:0000313" key="11">
    <source>
        <dbReference type="EMBL" id="KAK1342708.1"/>
    </source>
</evidence>
<dbReference type="Gene3D" id="3.30.160.60">
    <property type="entry name" value="Classic Zinc Finger"/>
    <property type="match status" value="4"/>
</dbReference>
<dbReference type="CDD" id="cd07765">
    <property type="entry name" value="KRAB_A-box"/>
    <property type="match status" value="1"/>
</dbReference>
<keyword evidence="3" id="KW-0677">Repeat</keyword>
<evidence type="ECO:0000256" key="1">
    <source>
        <dbReference type="ARBA" id="ARBA00004123"/>
    </source>
</evidence>
<dbReference type="FunFam" id="3.30.160.60:FF:000184">
    <property type="entry name" value="Zinc finger protein 333"/>
    <property type="match status" value="1"/>
</dbReference>
<evidence type="ECO:0000313" key="12">
    <source>
        <dbReference type="Proteomes" id="UP001177744"/>
    </source>
</evidence>
<dbReference type="SUPFAM" id="SSF109640">
    <property type="entry name" value="KRAB domain (Kruppel-associated box)"/>
    <property type="match status" value="1"/>
</dbReference>
<evidence type="ECO:0000256" key="2">
    <source>
        <dbReference type="ARBA" id="ARBA00022723"/>
    </source>
</evidence>
<keyword evidence="2" id="KW-0479">Metal-binding</keyword>
<keyword evidence="5" id="KW-0862">Zinc</keyword>
<evidence type="ECO:0000259" key="10">
    <source>
        <dbReference type="PROSITE" id="PS50805"/>
    </source>
</evidence>
<evidence type="ECO:0000259" key="9">
    <source>
        <dbReference type="PROSITE" id="PS50157"/>
    </source>
</evidence>
<feature type="region of interest" description="Disordered" evidence="8">
    <location>
        <begin position="89"/>
        <end position="111"/>
    </location>
</feature>
<dbReference type="PANTHER" id="PTHR14947:SF26">
    <property type="entry name" value="RIKEN CDNA D130040H23 GENE"/>
    <property type="match status" value="1"/>
</dbReference>
<gene>
    <name evidence="11" type="ORF">QTO34_015474</name>
</gene>
<dbReference type="InterPro" id="IPR036051">
    <property type="entry name" value="KRAB_dom_sf"/>
</dbReference>
<comment type="subcellular location">
    <subcellularLocation>
        <location evidence="1">Nucleus</location>
    </subcellularLocation>
</comment>
<feature type="domain" description="KRAB" evidence="10">
    <location>
        <begin position="24"/>
        <end position="98"/>
    </location>
</feature>
<feature type="compositionally biased region" description="Basic and acidic residues" evidence="8">
    <location>
        <begin position="98"/>
        <end position="110"/>
    </location>
</feature>
<sequence>MRPPQRRVSSEMARVIGSPSLDSVTFEDVNVEFTMEEWAFLDPTQKKLYTDKKNVKICDSEDQYENHGMNLSSDMVERLCTRKDDGQCRENLSQIPNHNEKKKTPTEKKQSKSRLCRQIFMRYLSLNSHLSSHIGPKLYLCQEYEESPYKCKEPEKALKLHQHSEKHEGSPSGKAFHYSTSLRNHERTHIPGKPYECSNVGKALVVSFPLNVTKALIVERNHIKVSNVAKLSVLPSTLEKMKEHTLEKSPINVRNLVKLSVPLLLEMVKEHILARNMNVSNVGRSSIGSALLENIKEVMTKRSLMNVRNVVKHFFVATLLEIMKGPILGKNLMNVSIVDKGFYSLPAVQRHEITHTGVKCYKCKHCGKGFYYHTSLQDHERTHSGEKPYECKLCGKVFSYSTSLQYHKRTHTGENPMNVSNVGKPSVPAALLQIIKEVTMKRSLMNVRNVVKHSIITIPLEIMKILILGQNPMNVSNVGKSSVGLALLENIKEVMMERSLMNNKTHTGKNCHSGEKPYQFKDCGKAFSFPTGFYRHSNAAAPTFMALEESVEASCLLRCASSLAECSATPHLTKGSKCCDFPFPGVHRCKCKRPGQEIWLLWAQACAPQTLGSMWCEVSAV</sequence>
<dbReference type="SMART" id="SM00355">
    <property type="entry name" value="ZnF_C2H2"/>
    <property type="match status" value="3"/>
</dbReference>
<accession>A0AA40I467</accession>
<reference evidence="11" key="1">
    <citation type="submission" date="2023-06" db="EMBL/GenBank/DDBJ databases">
        <title>Reference genome for the Northern bat (Eptesicus nilssonii), a most northern bat species.</title>
        <authorList>
            <person name="Laine V.N."/>
            <person name="Pulliainen A.T."/>
            <person name="Lilley T.M."/>
        </authorList>
    </citation>
    <scope>NUCLEOTIDE SEQUENCE</scope>
    <source>
        <strain evidence="11">BLF_Eptnil</strain>
        <tissue evidence="11">Kidney</tissue>
    </source>
</reference>
<dbReference type="AlphaFoldDB" id="A0AA40I467"/>
<dbReference type="InterPro" id="IPR039938">
    <property type="entry name" value="Sp4-like"/>
</dbReference>
<evidence type="ECO:0000256" key="6">
    <source>
        <dbReference type="ARBA" id="ARBA00023242"/>
    </source>
</evidence>
<feature type="domain" description="C2H2-type" evidence="9">
    <location>
        <begin position="361"/>
        <end position="388"/>
    </location>
</feature>
<evidence type="ECO:0000256" key="5">
    <source>
        <dbReference type="ARBA" id="ARBA00022833"/>
    </source>
</evidence>
<dbReference type="InterPro" id="IPR036236">
    <property type="entry name" value="Znf_C2H2_sf"/>
</dbReference>
<keyword evidence="4 7" id="KW-0863">Zinc-finger</keyword>
<name>A0AA40I467_CNENI</name>
<dbReference type="GO" id="GO:0006355">
    <property type="term" value="P:regulation of DNA-templated transcription"/>
    <property type="evidence" value="ECO:0007669"/>
    <property type="project" value="InterPro"/>
</dbReference>
<dbReference type="Proteomes" id="UP001177744">
    <property type="component" value="Unassembled WGS sequence"/>
</dbReference>
<dbReference type="FunFam" id="3.30.160.60:FF:001498">
    <property type="entry name" value="Zinc finger protein 404"/>
    <property type="match status" value="1"/>
</dbReference>
<feature type="domain" description="C2H2-type" evidence="9">
    <location>
        <begin position="167"/>
        <end position="194"/>
    </location>
</feature>